<organism evidence="1 2">
    <name type="scientific">Exidia glandulosa HHB12029</name>
    <dbReference type="NCBI Taxonomy" id="1314781"/>
    <lineage>
        <taxon>Eukaryota</taxon>
        <taxon>Fungi</taxon>
        <taxon>Dikarya</taxon>
        <taxon>Basidiomycota</taxon>
        <taxon>Agaricomycotina</taxon>
        <taxon>Agaricomycetes</taxon>
        <taxon>Auriculariales</taxon>
        <taxon>Exidiaceae</taxon>
        <taxon>Exidia</taxon>
    </lineage>
</organism>
<dbReference type="Proteomes" id="UP000077266">
    <property type="component" value="Unassembled WGS sequence"/>
</dbReference>
<accession>A0A165ZX99</accession>
<protein>
    <submittedName>
        <fullName evidence="1">Uncharacterized protein</fullName>
    </submittedName>
</protein>
<dbReference type="InParanoid" id="A0A165ZX99"/>
<dbReference type="Gene3D" id="3.30.160.20">
    <property type="match status" value="1"/>
</dbReference>
<keyword evidence="2" id="KW-1185">Reference proteome</keyword>
<dbReference type="AlphaFoldDB" id="A0A165ZX99"/>
<dbReference type="EMBL" id="KV426154">
    <property type="protein sequence ID" value="KZV86479.1"/>
    <property type="molecule type" value="Genomic_DNA"/>
</dbReference>
<reference evidence="1 2" key="1">
    <citation type="journal article" date="2016" name="Mol. Biol. Evol.">
        <title>Comparative Genomics of Early-Diverging Mushroom-Forming Fungi Provides Insights into the Origins of Lignocellulose Decay Capabilities.</title>
        <authorList>
            <person name="Nagy L.G."/>
            <person name="Riley R."/>
            <person name="Tritt A."/>
            <person name="Adam C."/>
            <person name="Daum C."/>
            <person name="Floudas D."/>
            <person name="Sun H."/>
            <person name="Yadav J.S."/>
            <person name="Pangilinan J."/>
            <person name="Larsson K.H."/>
            <person name="Matsuura K."/>
            <person name="Barry K."/>
            <person name="Labutti K."/>
            <person name="Kuo R."/>
            <person name="Ohm R.A."/>
            <person name="Bhattacharya S.S."/>
            <person name="Shirouzu T."/>
            <person name="Yoshinaga Y."/>
            <person name="Martin F.M."/>
            <person name="Grigoriev I.V."/>
            <person name="Hibbett D.S."/>
        </authorList>
    </citation>
    <scope>NUCLEOTIDE SEQUENCE [LARGE SCALE GENOMIC DNA]</scope>
    <source>
        <strain evidence="1 2">HHB12029</strain>
    </source>
</reference>
<evidence type="ECO:0000313" key="2">
    <source>
        <dbReference type="Proteomes" id="UP000077266"/>
    </source>
</evidence>
<sequence>MAADDCVSPPTVADVVASVSPRTDAAECWEAVHNWDNLQARQGAQRMSIEFKAYGPPWARRHICTLGIPGIGKFTGNGRTKIAAKQDAAVAAYKSVMD</sequence>
<gene>
    <name evidence="1" type="ORF">EXIGLDRAFT_724746</name>
</gene>
<proteinExistence type="predicted"/>
<dbReference type="SUPFAM" id="SSF54768">
    <property type="entry name" value="dsRNA-binding domain-like"/>
    <property type="match status" value="1"/>
</dbReference>
<evidence type="ECO:0000313" key="1">
    <source>
        <dbReference type="EMBL" id="KZV86479.1"/>
    </source>
</evidence>
<name>A0A165ZX99_EXIGL</name>